<evidence type="ECO:0000259" key="2">
    <source>
        <dbReference type="Pfam" id="PF00487"/>
    </source>
</evidence>
<keyword evidence="4" id="KW-1185">Reference proteome</keyword>
<feature type="region of interest" description="Disordered" evidence="1">
    <location>
        <begin position="355"/>
        <end position="404"/>
    </location>
</feature>
<dbReference type="InterPro" id="IPR012171">
    <property type="entry name" value="Fatty_acid_desaturase"/>
</dbReference>
<dbReference type="PANTHER" id="PTHR19353">
    <property type="entry name" value="FATTY ACID DESATURASE 2"/>
    <property type="match status" value="1"/>
</dbReference>
<reference evidence="3" key="1">
    <citation type="submission" date="2022-10" db="EMBL/GenBank/DDBJ databases">
        <title>The WGS of Solirubrobacter ginsenosidimutans DSM 21036.</title>
        <authorList>
            <person name="Jiang Z."/>
        </authorList>
    </citation>
    <scope>NUCLEOTIDE SEQUENCE</scope>
    <source>
        <strain evidence="3">DSM 21036</strain>
    </source>
</reference>
<proteinExistence type="predicted"/>
<dbReference type="InterPro" id="IPR005804">
    <property type="entry name" value="FA_desaturase_dom"/>
</dbReference>
<dbReference type="PANTHER" id="PTHR19353:SF19">
    <property type="entry name" value="DELTA(5) FATTY ACID DESATURASE C-RELATED"/>
    <property type="match status" value="1"/>
</dbReference>
<gene>
    <name evidence="3" type="ORF">OM076_41495</name>
</gene>
<comment type="caution">
    <text evidence="3">The sequence shown here is derived from an EMBL/GenBank/DDBJ whole genome shotgun (WGS) entry which is preliminary data.</text>
</comment>
<name>A0A9X3N1P2_9ACTN</name>
<feature type="domain" description="Fatty acid desaturase" evidence="2">
    <location>
        <begin position="69"/>
        <end position="336"/>
    </location>
</feature>
<dbReference type="CDD" id="cd03506">
    <property type="entry name" value="Delta6-FADS-like"/>
    <property type="match status" value="1"/>
</dbReference>
<accession>A0A9X3N1P2</accession>
<dbReference type="GO" id="GO:0008610">
    <property type="term" value="P:lipid biosynthetic process"/>
    <property type="evidence" value="ECO:0007669"/>
    <property type="project" value="UniProtKB-ARBA"/>
</dbReference>
<feature type="compositionally biased region" description="Basic and acidic residues" evidence="1">
    <location>
        <begin position="394"/>
        <end position="404"/>
    </location>
</feature>
<evidence type="ECO:0000313" key="3">
    <source>
        <dbReference type="EMBL" id="MDA0166809.1"/>
    </source>
</evidence>
<sequence>MAAMIDSPLAHLTDTEIDELAREFDAIHAQVFAELGARDRHYITRMIAIHRGLAVLGRVLLFGARYKPAWIAGTATLSVAKILENMEIGHNVMHGQWDWMHDPSIHSSSWDWDSASTPEAWKHSHNYIHHTYTNIRGKDKDLGYKIMRIDPHQAWNPVYLFQPAYNLALMAFFEWGVAFHDLDLEAIRKGEKSTDELKTELLGMARKASRQIAKDYLAYPALAGPKGFKSTLAANVTANILRNVWAHSIIFCGHFPDQTYTFSEAEVADENRGRFYVRQLLGAANIEGSPLFHVMSGNLGYQVEHHLYPDMPSTRYSEIAPRVKEICERYRLPYNTGPFLKQLGMVQRTILRLAFPGGKPRPKPGPYRRGHGDASASMTSPLRLPVRPWPTRGQRPEPRSRPLV</sequence>
<organism evidence="3 4">
    <name type="scientific">Solirubrobacter ginsenosidimutans</name>
    <dbReference type="NCBI Taxonomy" id="490573"/>
    <lineage>
        <taxon>Bacteria</taxon>
        <taxon>Bacillati</taxon>
        <taxon>Actinomycetota</taxon>
        <taxon>Thermoleophilia</taxon>
        <taxon>Solirubrobacterales</taxon>
        <taxon>Solirubrobacteraceae</taxon>
        <taxon>Solirubrobacter</taxon>
    </lineage>
</organism>
<dbReference type="GO" id="GO:0016020">
    <property type="term" value="C:membrane"/>
    <property type="evidence" value="ECO:0007669"/>
    <property type="project" value="TreeGrafter"/>
</dbReference>
<dbReference type="GO" id="GO:0016717">
    <property type="term" value="F:oxidoreductase activity, acting on paired donors, with oxidation of a pair of donors resulting in the reduction of molecular oxygen to two molecules of water"/>
    <property type="evidence" value="ECO:0007669"/>
    <property type="project" value="TreeGrafter"/>
</dbReference>
<dbReference type="RefSeq" id="WP_270046063.1">
    <property type="nucleotide sequence ID" value="NZ_JAPDOD010000077.1"/>
</dbReference>
<dbReference type="Pfam" id="PF00487">
    <property type="entry name" value="FA_desaturase"/>
    <property type="match status" value="1"/>
</dbReference>
<dbReference type="EMBL" id="JAPDOD010000077">
    <property type="protein sequence ID" value="MDA0166809.1"/>
    <property type="molecule type" value="Genomic_DNA"/>
</dbReference>
<dbReference type="Proteomes" id="UP001149140">
    <property type="component" value="Unassembled WGS sequence"/>
</dbReference>
<feature type="compositionally biased region" description="Basic residues" evidence="1">
    <location>
        <begin position="360"/>
        <end position="369"/>
    </location>
</feature>
<evidence type="ECO:0000256" key="1">
    <source>
        <dbReference type="SAM" id="MobiDB-lite"/>
    </source>
</evidence>
<evidence type="ECO:0000313" key="4">
    <source>
        <dbReference type="Proteomes" id="UP001149140"/>
    </source>
</evidence>
<protein>
    <submittedName>
        <fullName evidence="3">Acyl-CoA desaturase</fullName>
    </submittedName>
</protein>
<dbReference type="AlphaFoldDB" id="A0A9X3N1P2"/>